<proteinExistence type="inferred from homology"/>
<dbReference type="PROSITE" id="PS51257">
    <property type="entry name" value="PROKAR_LIPOPROTEIN"/>
    <property type="match status" value="1"/>
</dbReference>
<dbReference type="SMART" id="SM00062">
    <property type="entry name" value="PBPb"/>
    <property type="match status" value="1"/>
</dbReference>
<evidence type="ECO:0000256" key="3">
    <source>
        <dbReference type="ARBA" id="ARBA00009406"/>
    </source>
</evidence>
<evidence type="ECO:0000256" key="11">
    <source>
        <dbReference type="ARBA" id="ARBA00048179"/>
    </source>
</evidence>
<dbReference type="EMBL" id="CP083974">
    <property type="protein sequence ID" value="UZF44340.1"/>
    <property type="molecule type" value="Genomic_DNA"/>
</dbReference>
<name>A0AA46WU76_RHORH</name>
<protein>
    <recommendedName>
        <fullName evidence="10">Thiamine pyrimidine synthase</fullName>
    </recommendedName>
</protein>
<comment type="catalytic activity">
    <reaction evidence="11">
        <text>N(6)-(pyridoxal phosphate)-L-lysyl-[4-amino-5-hydroxymethyl-2-methylpyrimidine phosphate synthase] + L-histidyl-[4-amino-5-hydroxymethyl-2-methylpyrimidine phosphate synthase] + 2 Fe(3+) + 4 H2O = L-lysyl-[4-amino-5-hydroxymethyl-2-methylpyrimidine phosphate synthase] + (2S)-2-amino-5-hydroxy-4-oxopentanoyl-[4-amino-5-hydroxymethyl-2-methylpyrimidine phosphate synthase] + 4-amino-2-methyl-5-(phosphooxymethyl)pyrimidine + 3-oxopropanoate + 2 Fe(2+) + 2 H(+)</text>
        <dbReference type="Rhea" id="RHEA:65756"/>
        <dbReference type="Rhea" id="RHEA-COMP:16892"/>
        <dbReference type="Rhea" id="RHEA-COMP:16893"/>
        <dbReference type="Rhea" id="RHEA-COMP:16894"/>
        <dbReference type="Rhea" id="RHEA-COMP:16895"/>
        <dbReference type="ChEBI" id="CHEBI:15377"/>
        <dbReference type="ChEBI" id="CHEBI:15378"/>
        <dbReference type="ChEBI" id="CHEBI:29033"/>
        <dbReference type="ChEBI" id="CHEBI:29034"/>
        <dbReference type="ChEBI" id="CHEBI:29969"/>
        <dbReference type="ChEBI" id="CHEBI:29979"/>
        <dbReference type="ChEBI" id="CHEBI:33190"/>
        <dbReference type="ChEBI" id="CHEBI:58354"/>
        <dbReference type="ChEBI" id="CHEBI:143915"/>
        <dbReference type="ChEBI" id="CHEBI:157692"/>
    </reaction>
    <physiologicalReaction direction="left-to-right" evidence="11">
        <dbReference type="Rhea" id="RHEA:65757"/>
    </physiologicalReaction>
</comment>
<dbReference type="PANTHER" id="PTHR31528">
    <property type="entry name" value="4-AMINO-5-HYDROXYMETHYL-2-METHYLPYRIMIDINE PHOSPHATE SYNTHASE THI11-RELATED"/>
    <property type="match status" value="1"/>
</dbReference>
<keyword evidence="6" id="KW-0479">Metal-binding</keyword>
<evidence type="ECO:0000313" key="13">
    <source>
        <dbReference type="EMBL" id="UZF44340.1"/>
    </source>
</evidence>
<dbReference type="AlphaFoldDB" id="A0AA46WU76"/>
<evidence type="ECO:0000256" key="9">
    <source>
        <dbReference type="ARBA" id="ARBA00023004"/>
    </source>
</evidence>
<evidence type="ECO:0000259" key="12">
    <source>
        <dbReference type="SMART" id="SM00062"/>
    </source>
</evidence>
<dbReference type="RefSeq" id="WP_229582738.1">
    <property type="nucleotide sequence ID" value="NZ_CP083974.1"/>
</dbReference>
<evidence type="ECO:0000256" key="4">
    <source>
        <dbReference type="ARBA" id="ARBA00011738"/>
    </source>
</evidence>
<feature type="domain" description="Solute-binding protein family 3/N-terminal" evidence="12">
    <location>
        <begin position="54"/>
        <end position="255"/>
    </location>
</feature>
<dbReference type="InterPro" id="IPR027939">
    <property type="entry name" value="NMT1/THI5"/>
</dbReference>
<organism evidence="13 14">
    <name type="scientific">Rhodococcus rhodochrous</name>
    <dbReference type="NCBI Taxonomy" id="1829"/>
    <lineage>
        <taxon>Bacteria</taxon>
        <taxon>Bacillati</taxon>
        <taxon>Actinomycetota</taxon>
        <taxon>Actinomycetes</taxon>
        <taxon>Mycobacteriales</taxon>
        <taxon>Nocardiaceae</taxon>
        <taxon>Rhodococcus</taxon>
    </lineage>
</organism>
<dbReference type="GO" id="GO:0016740">
    <property type="term" value="F:transferase activity"/>
    <property type="evidence" value="ECO:0007669"/>
    <property type="project" value="UniProtKB-KW"/>
</dbReference>
<evidence type="ECO:0000313" key="14">
    <source>
        <dbReference type="Proteomes" id="UP001162740"/>
    </source>
</evidence>
<evidence type="ECO:0000256" key="6">
    <source>
        <dbReference type="ARBA" id="ARBA00022723"/>
    </source>
</evidence>
<comment type="pathway">
    <text evidence="2">Cofactor biosynthesis; thiamine diphosphate biosynthesis.</text>
</comment>
<dbReference type="Gene3D" id="3.40.190.10">
    <property type="entry name" value="Periplasmic binding protein-like II"/>
    <property type="match status" value="2"/>
</dbReference>
<keyword evidence="5" id="KW-0808">Transferase</keyword>
<dbReference type="Pfam" id="PF09084">
    <property type="entry name" value="NMT1"/>
    <property type="match status" value="1"/>
</dbReference>
<evidence type="ECO:0000256" key="5">
    <source>
        <dbReference type="ARBA" id="ARBA00022679"/>
    </source>
</evidence>
<comment type="subunit">
    <text evidence="4">Homodimer.</text>
</comment>
<keyword evidence="9" id="KW-0408">Iron</keyword>
<sequence>MSLSARRTGAIAAAGLSATLLLSACGESDAEAREDGLTPLSMAFEWTCSGDWSVVHAGLEQGIFEKHGIALSYDRGQGGSDTVPMVAAGEFDLGVLGAAPTIIGAGQGLPVTIVGAAATSGPVTILASSDIKEPADLEGRTLAVQTDQFEGAMWEAYVQATGIDGDKVDVIPADDATTAEFLGGSLDALVVFYPTASTQAILDARPDLTVMPMQEHVPAYGHLMVANNNYLAENPDAVRGYVTAWSESAKWVLDNWDDAYEMLVDKCPEVDPAALEFSMDAYFDGYTGGYAATNGLGTFEVAGITETQSVLEESGLAKPRPVEEFVTLEYLPSEPIVP</sequence>
<evidence type="ECO:0000256" key="8">
    <source>
        <dbReference type="ARBA" id="ARBA00022977"/>
    </source>
</evidence>
<evidence type="ECO:0000256" key="2">
    <source>
        <dbReference type="ARBA" id="ARBA00004948"/>
    </source>
</evidence>
<dbReference type="GO" id="GO:0009228">
    <property type="term" value="P:thiamine biosynthetic process"/>
    <property type="evidence" value="ECO:0007669"/>
    <property type="project" value="UniProtKB-KW"/>
</dbReference>
<keyword evidence="7" id="KW-0663">Pyridoxal phosphate</keyword>
<gene>
    <name evidence="13" type="ORF">KUM34_021175</name>
</gene>
<reference evidence="13 14" key="1">
    <citation type="journal article" date="2021" name="Front. Microbiol.">
        <title>Bacterial Transformation of Aromatic Monomers in Softwood Black Liquor.</title>
        <authorList>
            <person name="Navas L.E."/>
            <person name="Dexter G."/>
            <person name="Liu J."/>
            <person name="Levy-Booth D."/>
            <person name="Cho M."/>
            <person name="Jang S.K."/>
            <person name="Mansfield S.D."/>
            <person name="Renneckar S."/>
            <person name="Mohn W.W."/>
            <person name="Eltis L.D."/>
        </authorList>
    </citation>
    <scope>NUCLEOTIDE SEQUENCE [LARGE SCALE GENOMIC DNA]</scope>
    <source>
        <strain evidence="13 14">GD02</strain>
    </source>
</reference>
<dbReference type="InterPro" id="IPR015168">
    <property type="entry name" value="SsuA/THI5"/>
</dbReference>
<evidence type="ECO:0000256" key="7">
    <source>
        <dbReference type="ARBA" id="ARBA00022898"/>
    </source>
</evidence>
<comment type="function">
    <text evidence="1">Responsible for the formation of the pyrimidine heterocycle in the thiamine biosynthesis pathway. Catalyzes the formation of hydroxymethylpyrimidine phosphate (HMP-P) from histidine and pyridoxal phosphate (PLP). The protein uses PLP and the active site histidine to form HMP-P, generating an inactive enzyme. The enzyme can only undergo a single turnover, which suggests it is a suicide enzyme.</text>
</comment>
<accession>A0AA46WU76</accession>
<keyword evidence="8" id="KW-0784">Thiamine biosynthesis</keyword>
<dbReference type="PANTHER" id="PTHR31528:SF1">
    <property type="entry name" value="4-AMINO-5-HYDROXYMETHYL-2-METHYLPYRIMIDINE PHOSPHATE SYNTHASE THI11-RELATED"/>
    <property type="match status" value="1"/>
</dbReference>
<dbReference type="Proteomes" id="UP001162740">
    <property type="component" value="Chromosome"/>
</dbReference>
<evidence type="ECO:0000256" key="10">
    <source>
        <dbReference type="ARBA" id="ARBA00033171"/>
    </source>
</evidence>
<comment type="similarity">
    <text evidence="3">Belongs to the NMT1/THI5 family.</text>
</comment>
<dbReference type="InterPro" id="IPR001638">
    <property type="entry name" value="Solute-binding_3/MltF_N"/>
</dbReference>
<evidence type="ECO:0000256" key="1">
    <source>
        <dbReference type="ARBA" id="ARBA00003469"/>
    </source>
</evidence>
<dbReference type="GO" id="GO:0046872">
    <property type="term" value="F:metal ion binding"/>
    <property type="evidence" value="ECO:0007669"/>
    <property type="project" value="UniProtKB-KW"/>
</dbReference>
<dbReference type="SUPFAM" id="SSF53850">
    <property type="entry name" value="Periplasmic binding protein-like II"/>
    <property type="match status" value="1"/>
</dbReference>